<protein>
    <submittedName>
        <fullName evidence="3">Uncharacterized protein</fullName>
    </submittedName>
</protein>
<dbReference type="Pfam" id="PF00106">
    <property type="entry name" value="adh_short"/>
    <property type="match status" value="2"/>
</dbReference>
<keyword evidence="4" id="KW-1185">Reference proteome</keyword>
<dbReference type="OrthoDB" id="5296at2759"/>
<dbReference type="InterPro" id="IPR002347">
    <property type="entry name" value="SDR_fam"/>
</dbReference>
<name>X6MBA6_RETFI</name>
<dbReference type="PRINTS" id="PR00081">
    <property type="entry name" value="GDHRDH"/>
</dbReference>
<keyword evidence="2" id="KW-0812">Transmembrane</keyword>
<feature type="transmembrane region" description="Helical" evidence="2">
    <location>
        <begin position="6"/>
        <end position="26"/>
    </location>
</feature>
<dbReference type="InterPro" id="IPR020904">
    <property type="entry name" value="Sc_DH/Rdtase_CS"/>
</dbReference>
<dbReference type="GO" id="GO:0016491">
    <property type="term" value="F:oxidoreductase activity"/>
    <property type="evidence" value="ECO:0007669"/>
    <property type="project" value="TreeGrafter"/>
</dbReference>
<accession>X6MBA6</accession>
<keyword evidence="2" id="KW-0472">Membrane</keyword>
<evidence type="ECO:0000313" key="3">
    <source>
        <dbReference type="EMBL" id="ETO11293.1"/>
    </source>
</evidence>
<dbReference type="EMBL" id="ASPP01022586">
    <property type="protein sequence ID" value="ETO11293.1"/>
    <property type="molecule type" value="Genomic_DNA"/>
</dbReference>
<evidence type="ECO:0000256" key="2">
    <source>
        <dbReference type="SAM" id="Phobius"/>
    </source>
</evidence>
<comment type="caution">
    <text evidence="3">The sequence shown here is derived from an EMBL/GenBank/DDBJ whole genome shotgun (WGS) entry which is preliminary data.</text>
</comment>
<proteinExistence type="inferred from homology"/>
<dbReference type="Gene3D" id="3.40.50.720">
    <property type="entry name" value="NAD(P)-binding Rossmann-like Domain"/>
    <property type="match status" value="1"/>
</dbReference>
<dbReference type="PANTHER" id="PTHR43313">
    <property type="entry name" value="SHORT-CHAIN DEHYDROGENASE/REDUCTASE FAMILY 9C"/>
    <property type="match status" value="1"/>
</dbReference>
<dbReference type="PANTHER" id="PTHR43313:SF1">
    <property type="entry name" value="3BETA-HYDROXYSTEROID DEHYDROGENASE DHS-16"/>
    <property type="match status" value="1"/>
</dbReference>
<dbReference type="AlphaFoldDB" id="X6MBA6"/>
<evidence type="ECO:0000313" key="4">
    <source>
        <dbReference type="Proteomes" id="UP000023152"/>
    </source>
</evidence>
<comment type="similarity">
    <text evidence="1">Belongs to the short-chain dehydrogenases/reductases (SDR) family.</text>
</comment>
<keyword evidence="2" id="KW-1133">Transmembrane helix</keyword>
<reference evidence="3 4" key="1">
    <citation type="journal article" date="2013" name="Curr. Biol.">
        <title>The Genome of the Foraminiferan Reticulomyxa filosa.</title>
        <authorList>
            <person name="Glockner G."/>
            <person name="Hulsmann N."/>
            <person name="Schleicher M."/>
            <person name="Noegel A.A."/>
            <person name="Eichinger L."/>
            <person name="Gallinger C."/>
            <person name="Pawlowski J."/>
            <person name="Sierra R."/>
            <person name="Euteneuer U."/>
            <person name="Pillet L."/>
            <person name="Moustafa A."/>
            <person name="Platzer M."/>
            <person name="Groth M."/>
            <person name="Szafranski K."/>
            <person name="Schliwa M."/>
        </authorList>
    </citation>
    <scope>NUCLEOTIDE SEQUENCE [LARGE SCALE GENOMIC DNA]</scope>
</reference>
<sequence>MINNIIFLFFCVWLCGFVVFQIISYHSLFRKSLKNKVVLVTGCDAGGFGYSTVEALRKEGVVVIATCYTDDGVKKLNEEFKDTPNVVLKMDITKKEDVEAVIKETSKVLQQRKTNLYGLVNNAGVAEWGLFECIPLHRFNHVINVNLFGMTTLTRYCIPLMRRDTFETRQTPRQFLQLLLTICKQWVLHRGTRGRIVNICSVAGRLIGPSISCYSISKAGAIAFTDSIRIELQSLFGIWACTVEPQFTSSAMVTKSKETQLVKQIFEKELSPDLQSIYQLCFFSK</sequence>
<evidence type="ECO:0000256" key="1">
    <source>
        <dbReference type="RuleBase" id="RU000363"/>
    </source>
</evidence>
<dbReference type="PROSITE" id="PS00061">
    <property type="entry name" value="ADH_SHORT"/>
    <property type="match status" value="1"/>
</dbReference>
<dbReference type="GO" id="GO:0008202">
    <property type="term" value="P:steroid metabolic process"/>
    <property type="evidence" value="ECO:0007669"/>
    <property type="project" value="TreeGrafter"/>
</dbReference>
<dbReference type="SUPFAM" id="SSF51735">
    <property type="entry name" value="NAD(P)-binding Rossmann-fold domains"/>
    <property type="match status" value="1"/>
</dbReference>
<dbReference type="InterPro" id="IPR036291">
    <property type="entry name" value="NAD(P)-bd_dom_sf"/>
</dbReference>
<gene>
    <name evidence="3" type="ORF">RFI_26085</name>
</gene>
<dbReference type="PRINTS" id="PR00080">
    <property type="entry name" value="SDRFAMILY"/>
</dbReference>
<organism evidence="3 4">
    <name type="scientific">Reticulomyxa filosa</name>
    <dbReference type="NCBI Taxonomy" id="46433"/>
    <lineage>
        <taxon>Eukaryota</taxon>
        <taxon>Sar</taxon>
        <taxon>Rhizaria</taxon>
        <taxon>Retaria</taxon>
        <taxon>Foraminifera</taxon>
        <taxon>Monothalamids</taxon>
        <taxon>Reticulomyxidae</taxon>
        <taxon>Reticulomyxa</taxon>
    </lineage>
</organism>
<dbReference type="Proteomes" id="UP000023152">
    <property type="component" value="Unassembled WGS sequence"/>
</dbReference>